<evidence type="ECO:0000313" key="2">
    <source>
        <dbReference type="EMBL" id="SVB16149.1"/>
    </source>
</evidence>
<sequence length="28" mass="2808">RHARTCSSSSATRVGSSGLGAMRRAASS</sequence>
<accession>A0A382BR80</accession>
<dbReference type="AlphaFoldDB" id="A0A382BR80"/>
<feature type="region of interest" description="Disordered" evidence="1">
    <location>
        <begin position="1"/>
        <end position="28"/>
    </location>
</feature>
<proteinExistence type="predicted"/>
<protein>
    <submittedName>
        <fullName evidence="2">Uncharacterized protein</fullName>
    </submittedName>
</protein>
<dbReference type="EMBL" id="UINC01030933">
    <property type="protein sequence ID" value="SVB16149.1"/>
    <property type="molecule type" value="Genomic_DNA"/>
</dbReference>
<reference evidence="2" key="1">
    <citation type="submission" date="2018-05" db="EMBL/GenBank/DDBJ databases">
        <authorList>
            <person name="Lanie J.A."/>
            <person name="Ng W.-L."/>
            <person name="Kazmierczak K.M."/>
            <person name="Andrzejewski T.M."/>
            <person name="Davidsen T.M."/>
            <person name="Wayne K.J."/>
            <person name="Tettelin H."/>
            <person name="Glass J.I."/>
            <person name="Rusch D."/>
            <person name="Podicherti R."/>
            <person name="Tsui H.-C.T."/>
            <person name="Winkler M.E."/>
        </authorList>
    </citation>
    <scope>NUCLEOTIDE SEQUENCE</scope>
</reference>
<evidence type="ECO:0000256" key="1">
    <source>
        <dbReference type="SAM" id="MobiDB-lite"/>
    </source>
</evidence>
<feature type="compositionally biased region" description="Low complexity" evidence="1">
    <location>
        <begin position="7"/>
        <end position="16"/>
    </location>
</feature>
<name>A0A382BR80_9ZZZZ</name>
<organism evidence="2">
    <name type="scientific">marine metagenome</name>
    <dbReference type="NCBI Taxonomy" id="408172"/>
    <lineage>
        <taxon>unclassified sequences</taxon>
        <taxon>metagenomes</taxon>
        <taxon>ecological metagenomes</taxon>
    </lineage>
</organism>
<gene>
    <name evidence="2" type="ORF">METZ01_LOCUS169003</name>
</gene>
<feature type="non-terminal residue" evidence="2">
    <location>
        <position position="1"/>
    </location>
</feature>
<feature type="non-terminal residue" evidence="2">
    <location>
        <position position="28"/>
    </location>
</feature>